<accession>A0ABX0QLW3</accession>
<name>A0ABX0QLW3_9BACT</name>
<dbReference type="PANTHER" id="PTHR43162:SF1">
    <property type="entry name" value="PRESTALK A DIFFERENTIATION PROTEIN A"/>
    <property type="match status" value="1"/>
</dbReference>
<reference evidence="3" key="2">
    <citation type="submission" date="2023-07" db="EMBL/GenBank/DDBJ databases">
        <authorList>
            <person name="Jung D.-H."/>
        </authorList>
    </citation>
    <scope>NUCLEOTIDE SEQUENCE [LARGE SCALE GENOMIC DNA]</scope>
    <source>
        <strain evidence="3">JA-25</strain>
    </source>
</reference>
<evidence type="ECO:0000313" key="3">
    <source>
        <dbReference type="Proteomes" id="UP000606008"/>
    </source>
</evidence>
<proteinExistence type="predicted"/>
<organism evidence="2 3">
    <name type="scientific">Fibrivirga algicola</name>
    <dbReference type="NCBI Taxonomy" id="2950420"/>
    <lineage>
        <taxon>Bacteria</taxon>
        <taxon>Pseudomonadati</taxon>
        <taxon>Bacteroidota</taxon>
        <taxon>Cytophagia</taxon>
        <taxon>Cytophagales</taxon>
        <taxon>Spirosomataceae</taxon>
        <taxon>Fibrivirga</taxon>
    </lineage>
</organism>
<dbReference type="Pfam" id="PF05368">
    <property type="entry name" value="NmrA"/>
    <property type="match status" value="1"/>
</dbReference>
<dbReference type="Gene3D" id="3.40.50.720">
    <property type="entry name" value="NAD(P)-binding Rossmann-like Domain"/>
    <property type="match status" value="1"/>
</dbReference>
<dbReference type="Proteomes" id="UP000606008">
    <property type="component" value="Unassembled WGS sequence"/>
</dbReference>
<dbReference type="InterPro" id="IPR051604">
    <property type="entry name" value="Ergot_Alk_Oxidoreductase"/>
</dbReference>
<dbReference type="SUPFAM" id="SSF51735">
    <property type="entry name" value="NAD(P)-binding Rossmann-fold domains"/>
    <property type="match status" value="1"/>
</dbReference>
<dbReference type="RefSeq" id="WP_166693007.1">
    <property type="nucleotide sequence ID" value="NZ_WAEL01000007.1"/>
</dbReference>
<dbReference type="InterPro" id="IPR008030">
    <property type="entry name" value="NmrA-like"/>
</dbReference>
<dbReference type="PANTHER" id="PTHR43162">
    <property type="match status" value="1"/>
</dbReference>
<dbReference type="EMBL" id="WAEL01000007">
    <property type="protein sequence ID" value="NID12150.1"/>
    <property type="molecule type" value="Genomic_DNA"/>
</dbReference>
<keyword evidence="3" id="KW-1185">Reference proteome</keyword>
<dbReference type="Gene3D" id="3.90.25.10">
    <property type="entry name" value="UDP-galactose 4-epimerase, domain 1"/>
    <property type="match status" value="1"/>
</dbReference>
<gene>
    <name evidence="2" type="ORF">F7231_18400</name>
</gene>
<protein>
    <submittedName>
        <fullName evidence="2">NAD(P)H-binding protein</fullName>
    </submittedName>
</protein>
<dbReference type="InterPro" id="IPR036291">
    <property type="entry name" value="NAD(P)-bd_dom_sf"/>
</dbReference>
<evidence type="ECO:0000313" key="2">
    <source>
        <dbReference type="EMBL" id="NID12150.1"/>
    </source>
</evidence>
<evidence type="ECO:0000259" key="1">
    <source>
        <dbReference type="Pfam" id="PF05368"/>
    </source>
</evidence>
<feature type="domain" description="NmrA-like" evidence="1">
    <location>
        <begin position="4"/>
        <end position="262"/>
    </location>
</feature>
<reference evidence="3" key="1">
    <citation type="submission" date="2019-09" db="EMBL/GenBank/DDBJ databases">
        <authorList>
            <person name="Jung D.-H."/>
        </authorList>
    </citation>
    <scope>NUCLEOTIDE SEQUENCE [LARGE SCALE GENOMIC DNA]</scope>
    <source>
        <strain evidence="3">JA-25</strain>
    </source>
</reference>
<comment type="caution">
    <text evidence="2">The sequence shown here is derived from an EMBL/GenBank/DDBJ whole genome shotgun (WGS) entry which is preliminary data.</text>
</comment>
<sequence length="288" mass="30933">MYIILGATGHVGSAVATALLDQGESVTVVTHDAHKAADWQQKGAQVAVADVHDSDALRRIFERGKRLFLLNPPANPSTDTATEERKSVASILAAIAGSGLEKIVAESTYGAQPGDRIGDLSVLYDMEEALRNQPVPASIIRAAYYMSNWDASLQTAQQEGKVHTLYPPDFALPMVAPDDIGKVAARLLTEPATKTGIHYVEGPQRYTSADVARALSAVLNKPVVAVQTPQDQWIPTLRDLGFSDKAAESMANMTAVTLNQPAFPQNYERGATTLEAYIRNVVHEAAKA</sequence>